<feature type="domain" description="MULE transposase" evidence="2">
    <location>
        <begin position="238"/>
        <end position="344"/>
    </location>
</feature>
<dbReference type="STRING" id="1051891.A0A0C3Q6W1"/>
<evidence type="ECO:0000313" key="4">
    <source>
        <dbReference type="Proteomes" id="UP000054248"/>
    </source>
</evidence>
<gene>
    <name evidence="3" type="ORF">M407DRAFT_25419</name>
</gene>
<reference evidence="4" key="2">
    <citation type="submission" date="2015-01" db="EMBL/GenBank/DDBJ databases">
        <title>Evolutionary Origins and Diversification of the Mycorrhizal Mutualists.</title>
        <authorList>
            <consortium name="DOE Joint Genome Institute"/>
            <consortium name="Mycorrhizal Genomics Consortium"/>
            <person name="Kohler A."/>
            <person name="Kuo A."/>
            <person name="Nagy L.G."/>
            <person name="Floudas D."/>
            <person name="Copeland A."/>
            <person name="Barry K.W."/>
            <person name="Cichocki N."/>
            <person name="Veneault-Fourrey C."/>
            <person name="LaButti K."/>
            <person name="Lindquist E.A."/>
            <person name="Lipzen A."/>
            <person name="Lundell T."/>
            <person name="Morin E."/>
            <person name="Murat C."/>
            <person name="Riley R."/>
            <person name="Ohm R."/>
            <person name="Sun H."/>
            <person name="Tunlid A."/>
            <person name="Henrissat B."/>
            <person name="Grigoriev I.V."/>
            <person name="Hibbett D.S."/>
            <person name="Martin F."/>
        </authorList>
    </citation>
    <scope>NUCLEOTIDE SEQUENCE [LARGE SCALE GENOMIC DNA]</scope>
    <source>
        <strain evidence="4">MUT 4182</strain>
    </source>
</reference>
<evidence type="ECO:0000313" key="3">
    <source>
        <dbReference type="EMBL" id="KIO25195.1"/>
    </source>
</evidence>
<keyword evidence="4" id="KW-1185">Reference proteome</keyword>
<dbReference type="EMBL" id="KN823046">
    <property type="protein sequence ID" value="KIO25195.1"/>
    <property type="molecule type" value="Genomic_DNA"/>
</dbReference>
<feature type="region of interest" description="Disordered" evidence="1">
    <location>
        <begin position="475"/>
        <end position="517"/>
    </location>
</feature>
<feature type="region of interest" description="Disordered" evidence="1">
    <location>
        <begin position="1"/>
        <end position="39"/>
    </location>
</feature>
<sequence>MSEHLKVTSTRAKASPAVNAASRTLKKKKEPPTSTSSPPVDAAIQLATLLKAKWKRHAPYNFVGCLAHVDITFQSTDGQVLRVVGYLDHNEECQKARMGRNPPIPLYPHVYRLALQQLQAGSDLHSIKTFNRKMIDQRLYHGMGSDSSQWNFRYLILRTDSSRLYRMLSRRQGITTKTPAEVNVHQWLDPTSKHFQPILYNAVLHYQPRTEAKERFSACIASAEMEKATWKYGHRSQIILDGTFGLCDSRLLLFIVMAVDEEGHGVPLCFMLFSAPTGNRQTSAGYDTEVLKELLQKWKDWLSSRSGRLFEPLVAITDTDTKERGALLVVFPTIILLLCKFHLRQCWTNRRRQLLGPVDVMDFAKQQVKSELQVLEIGLIDSSNYTTAMKLITDQQERFRRLEGYPGTAPLASAALQYLDYLIGYWMAQPLWASWSAAGRNKAAKAMATPVHGVLPTTNHLESFNRLLKRGHLRRLENQTSWNGEQHDSERMHPKDPPQLANHWQQPTLSLGHRHKQ</sequence>
<dbReference type="InterPro" id="IPR018289">
    <property type="entry name" value="MULE_transposase_dom"/>
</dbReference>
<protein>
    <recommendedName>
        <fullName evidence="2">MULE transposase domain-containing protein</fullName>
    </recommendedName>
</protein>
<dbReference type="Pfam" id="PF10551">
    <property type="entry name" value="MULE"/>
    <property type="match status" value="1"/>
</dbReference>
<accession>A0A0C3Q6W1</accession>
<organism evidence="3 4">
    <name type="scientific">Tulasnella calospora MUT 4182</name>
    <dbReference type="NCBI Taxonomy" id="1051891"/>
    <lineage>
        <taxon>Eukaryota</taxon>
        <taxon>Fungi</taxon>
        <taxon>Dikarya</taxon>
        <taxon>Basidiomycota</taxon>
        <taxon>Agaricomycotina</taxon>
        <taxon>Agaricomycetes</taxon>
        <taxon>Cantharellales</taxon>
        <taxon>Tulasnellaceae</taxon>
        <taxon>Tulasnella</taxon>
    </lineage>
</organism>
<dbReference type="AlphaFoldDB" id="A0A0C3Q6W1"/>
<dbReference type="HOGENOM" id="CLU_007844_1_1_1"/>
<reference evidence="3 4" key="1">
    <citation type="submission" date="2014-04" db="EMBL/GenBank/DDBJ databases">
        <authorList>
            <consortium name="DOE Joint Genome Institute"/>
            <person name="Kuo A."/>
            <person name="Girlanda M."/>
            <person name="Perotto S."/>
            <person name="Kohler A."/>
            <person name="Nagy L.G."/>
            <person name="Floudas D."/>
            <person name="Copeland A."/>
            <person name="Barry K.W."/>
            <person name="Cichocki N."/>
            <person name="Veneault-Fourrey C."/>
            <person name="LaButti K."/>
            <person name="Lindquist E.A."/>
            <person name="Lipzen A."/>
            <person name="Lundell T."/>
            <person name="Morin E."/>
            <person name="Murat C."/>
            <person name="Sun H."/>
            <person name="Tunlid A."/>
            <person name="Henrissat B."/>
            <person name="Grigoriev I.V."/>
            <person name="Hibbett D.S."/>
            <person name="Martin F."/>
            <person name="Nordberg H.P."/>
            <person name="Cantor M.N."/>
            <person name="Hua S.X."/>
        </authorList>
    </citation>
    <scope>NUCLEOTIDE SEQUENCE [LARGE SCALE GENOMIC DNA]</scope>
    <source>
        <strain evidence="3 4">MUT 4182</strain>
    </source>
</reference>
<evidence type="ECO:0000256" key="1">
    <source>
        <dbReference type="SAM" id="MobiDB-lite"/>
    </source>
</evidence>
<evidence type="ECO:0000259" key="2">
    <source>
        <dbReference type="Pfam" id="PF10551"/>
    </source>
</evidence>
<dbReference type="OrthoDB" id="2422225at2759"/>
<proteinExistence type="predicted"/>
<dbReference type="Proteomes" id="UP000054248">
    <property type="component" value="Unassembled WGS sequence"/>
</dbReference>
<name>A0A0C3Q6W1_9AGAM</name>
<feature type="compositionally biased region" description="Basic and acidic residues" evidence="1">
    <location>
        <begin position="485"/>
        <end position="496"/>
    </location>
</feature>